<proteinExistence type="predicted"/>
<organism evidence="2 3">
    <name type="scientific">Albugo candida</name>
    <dbReference type="NCBI Taxonomy" id="65357"/>
    <lineage>
        <taxon>Eukaryota</taxon>
        <taxon>Sar</taxon>
        <taxon>Stramenopiles</taxon>
        <taxon>Oomycota</taxon>
        <taxon>Peronosporomycetes</taxon>
        <taxon>Albuginales</taxon>
        <taxon>Albuginaceae</taxon>
        <taxon>Albugo</taxon>
    </lineage>
</organism>
<evidence type="ECO:0000313" key="2">
    <source>
        <dbReference type="EMBL" id="CCI45427.1"/>
    </source>
</evidence>
<sequence>MVACGTATADPALPSVNEKNRTFLDKELKESETSITPVASPDNVMANLEGQQIGAKSPHPVSGNPGGGSKETLPGNIKAAGGNKSDCKFQVSVLSDATYCVDEEPCSGSGPEPSGKGCPMNQTQAVSDCHCFLTTFVSKGVCMARQHATCAHLEDKKTWGCIFDTSKNKSKANKEAKDPGSVASPKAEDPKPQASPDAADLDFEGLNLDSVINGT</sequence>
<feature type="region of interest" description="Disordered" evidence="1">
    <location>
        <begin position="54"/>
        <end position="75"/>
    </location>
</feature>
<feature type="region of interest" description="Disordered" evidence="1">
    <location>
        <begin position="168"/>
        <end position="215"/>
    </location>
</feature>
<name>A0A024GFH8_9STRA</name>
<evidence type="ECO:0000313" key="3">
    <source>
        <dbReference type="Proteomes" id="UP000053237"/>
    </source>
</evidence>
<accession>A0A024GFH8</accession>
<evidence type="ECO:0000256" key="1">
    <source>
        <dbReference type="SAM" id="MobiDB-lite"/>
    </source>
</evidence>
<dbReference type="EMBL" id="CAIX01000098">
    <property type="protein sequence ID" value="CCI45427.1"/>
    <property type="molecule type" value="Genomic_DNA"/>
</dbReference>
<dbReference type="Proteomes" id="UP000053237">
    <property type="component" value="Unassembled WGS sequence"/>
</dbReference>
<keyword evidence="3" id="KW-1185">Reference proteome</keyword>
<dbReference type="InParanoid" id="A0A024GFH8"/>
<reference evidence="2 3" key="1">
    <citation type="submission" date="2012-05" db="EMBL/GenBank/DDBJ databases">
        <title>Recombination and specialization in a pathogen metapopulation.</title>
        <authorList>
            <person name="Gardiner A."/>
            <person name="Kemen E."/>
            <person name="Schultz-Larsen T."/>
            <person name="MacLean D."/>
            <person name="Van Oosterhout C."/>
            <person name="Jones J.D.G."/>
        </authorList>
    </citation>
    <scope>NUCLEOTIDE SEQUENCE [LARGE SCALE GENOMIC DNA]</scope>
    <source>
        <strain evidence="2 3">Ac Nc2</strain>
    </source>
</reference>
<dbReference type="AlphaFoldDB" id="A0A024GFH8"/>
<dbReference type="OrthoDB" id="79870at2759"/>
<feature type="region of interest" description="Disordered" evidence="1">
    <location>
        <begin position="1"/>
        <end position="20"/>
    </location>
</feature>
<comment type="caution">
    <text evidence="2">The sequence shown here is derived from an EMBL/GenBank/DDBJ whole genome shotgun (WGS) entry which is preliminary data.</text>
</comment>
<protein>
    <submittedName>
        <fullName evidence="2">Uncharacterized protein</fullName>
    </submittedName>
</protein>
<gene>
    <name evidence="2" type="ORF">BN9_063240</name>
</gene>